<evidence type="ECO:0000313" key="3">
    <source>
        <dbReference type="Proteomes" id="UP000314294"/>
    </source>
</evidence>
<accession>A0A4Z2F073</accession>
<name>A0A4Z2F073_9TELE</name>
<keyword evidence="3" id="KW-1185">Reference proteome</keyword>
<dbReference type="AlphaFoldDB" id="A0A4Z2F073"/>
<protein>
    <submittedName>
        <fullName evidence="2">Uncharacterized protein</fullName>
    </submittedName>
</protein>
<dbReference type="Proteomes" id="UP000314294">
    <property type="component" value="Unassembled WGS sequence"/>
</dbReference>
<feature type="compositionally biased region" description="Basic and acidic residues" evidence="1">
    <location>
        <begin position="40"/>
        <end position="49"/>
    </location>
</feature>
<sequence length="59" mass="6801">MAPLEFDISFKRVKQLKVLLDQEPQAAGKRPEDGEEEEEKVPRASEPLKEMLAFSSRDR</sequence>
<gene>
    <name evidence="2" type="ORF">EYF80_055793</name>
</gene>
<evidence type="ECO:0000256" key="1">
    <source>
        <dbReference type="SAM" id="MobiDB-lite"/>
    </source>
</evidence>
<evidence type="ECO:0000313" key="2">
    <source>
        <dbReference type="EMBL" id="TNN34044.1"/>
    </source>
</evidence>
<feature type="region of interest" description="Disordered" evidence="1">
    <location>
        <begin position="21"/>
        <end position="59"/>
    </location>
</feature>
<comment type="caution">
    <text evidence="2">The sequence shown here is derived from an EMBL/GenBank/DDBJ whole genome shotgun (WGS) entry which is preliminary data.</text>
</comment>
<reference evidence="2 3" key="1">
    <citation type="submission" date="2019-03" db="EMBL/GenBank/DDBJ databases">
        <title>First draft genome of Liparis tanakae, snailfish: a comprehensive survey of snailfish specific genes.</title>
        <authorList>
            <person name="Kim W."/>
            <person name="Song I."/>
            <person name="Jeong J.-H."/>
            <person name="Kim D."/>
            <person name="Kim S."/>
            <person name="Ryu S."/>
            <person name="Song J.Y."/>
            <person name="Lee S.K."/>
        </authorList>
    </citation>
    <scope>NUCLEOTIDE SEQUENCE [LARGE SCALE GENOMIC DNA]</scope>
    <source>
        <tissue evidence="2">Muscle</tissue>
    </source>
</reference>
<proteinExistence type="predicted"/>
<organism evidence="2 3">
    <name type="scientific">Liparis tanakae</name>
    <name type="common">Tanaka's snailfish</name>
    <dbReference type="NCBI Taxonomy" id="230148"/>
    <lineage>
        <taxon>Eukaryota</taxon>
        <taxon>Metazoa</taxon>
        <taxon>Chordata</taxon>
        <taxon>Craniata</taxon>
        <taxon>Vertebrata</taxon>
        <taxon>Euteleostomi</taxon>
        <taxon>Actinopterygii</taxon>
        <taxon>Neopterygii</taxon>
        <taxon>Teleostei</taxon>
        <taxon>Neoteleostei</taxon>
        <taxon>Acanthomorphata</taxon>
        <taxon>Eupercaria</taxon>
        <taxon>Perciformes</taxon>
        <taxon>Cottioidei</taxon>
        <taxon>Cottales</taxon>
        <taxon>Liparidae</taxon>
        <taxon>Liparis</taxon>
    </lineage>
</organism>
<dbReference type="EMBL" id="SRLO01002055">
    <property type="protein sequence ID" value="TNN34044.1"/>
    <property type="molecule type" value="Genomic_DNA"/>
</dbReference>